<evidence type="ECO:0000256" key="9">
    <source>
        <dbReference type="ARBA" id="ARBA00022777"/>
    </source>
</evidence>
<dbReference type="SUPFAM" id="SSF52540">
    <property type="entry name" value="P-loop containing nucleoside triphosphate hydrolases"/>
    <property type="match status" value="1"/>
</dbReference>
<reference evidence="14 15" key="1">
    <citation type="submission" date="2019-02" db="EMBL/GenBank/DDBJ databases">
        <title>Deep-cultivation of Planctomycetes and their phenomic and genomic characterization uncovers novel biology.</title>
        <authorList>
            <person name="Wiegand S."/>
            <person name="Jogler M."/>
            <person name="Boedeker C."/>
            <person name="Pinto D."/>
            <person name="Vollmers J."/>
            <person name="Rivas-Marin E."/>
            <person name="Kohn T."/>
            <person name="Peeters S.H."/>
            <person name="Heuer A."/>
            <person name="Rast P."/>
            <person name="Oberbeckmann S."/>
            <person name="Bunk B."/>
            <person name="Jeske O."/>
            <person name="Meyerdierks A."/>
            <person name="Storesund J.E."/>
            <person name="Kallscheuer N."/>
            <person name="Luecker S."/>
            <person name="Lage O.M."/>
            <person name="Pohl T."/>
            <person name="Merkel B.J."/>
            <person name="Hornburger P."/>
            <person name="Mueller R.-W."/>
            <person name="Bruemmer F."/>
            <person name="Labrenz M."/>
            <person name="Spormann A.M."/>
            <person name="Op Den Camp H."/>
            <person name="Overmann J."/>
            <person name="Amann R."/>
            <person name="Jetten M.S.M."/>
            <person name="Mascher T."/>
            <person name="Medema M.H."/>
            <person name="Devos D.P."/>
            <person name="Kaster A.-K."/>
            <person name="Ovreas L."/>
            <person name="Rohde M."/>
            <person name="Galperin M.Y."/>
            <person name="Jogler C."/>
        </authorList>
    </citation>
    <scope>NUCLEOTIDE SEQUENCE [LARGE SCALE GENOMIC DNA]</scope>
    <source>
        <strain evidence="14 15">CA85</strain>
    </source>
</reference>
<keyword evidence="6 13" id="KW-0441">Lipid A biosynthesis</keyword>
<protein>
    <recommendedName>
        <fullName evidence="4 13">Tetraacyldisaccharide 4'-kinase</fullName>
        <ecNumber evidence="3 13">2.7.1.130</ecNumber>
    </recommendedName>
    <alternativeName>
        <fullName evidence="12 13">Lipid A 4'-kinase</fullName>
    </alternativeName>
</protein>
<comment type="similarity">
    <text evidence="13">Belongs to the LpxK family.</text>
</comment>
<evidence type="ECO:0000256" key="2">
    <source>
        <dbReference type="ARBA" id="ARBA00004870"/>
    </source>
</evidence>
<keyword evidence="8 13" id="KW-0547">Nucleotide-binding</keyword>
<dbReference type="HAMAP" id="MF_00409">
    <property type="entry name" value="LpxK"/>
    <property type="match status" value="1"/>
</dbReference>
<dbReference type="GO" id="GO:0005886">
    <property type="term" value="C:plasma membrane"/>
    <property type="evidence" value="ECO:0007669"/>
    <property type="project" value="TreeGrafter"/>
</dbReference>
<evidence type="ECO:0000256" key="8">
    <source>
        <dbReference type="ARBA" id="ARBA00022741"/>
    </source>
</evidence>
<keyword evidence="7 13" id="KW-0808">Transferase</keyword>
<dbReference type="PANTHER" id="PTHR42724:SF1">
    <property type="entry name" value="TETRAACYLDISACCHARIDE 4'-KINASE, MITOCHONDRIAL-RELATED"/>
    <property type="match status" value="1"/>
</dbReference>
<evidence type="ECO:0000313" key="14">
    <source>
        <dbReference type="EMBL" id="TWT73873.1"/>
    </source>
</evidence>
<keyword evidence="11 13" id="KW-0443">Lipid metabolism</keyword>
<comment type="pathway">
    <text evidence="2 13">Glycolipid biosynthesis; lipid IV(A) biosynthesis; lipid IV(A) from (3R)-3-hydroxytetradecanoyl-[acyl-carrier-protein] and UDP-N-acetyl-alpha-D-glucosamine: step 6/6.</text>
</comment>
<evidence type="ECO:0000256" key="10">
    <source>
        <dbReference type="ARBA" id="ARBA00022840"/>
    </source>
</evidence>
<proteinExistence type="inferred from homology"/>
<accession>A0A5C5YG69</accession>
<keyword evidence="15" id="KW-1185">Reference proteome</keyword>
<dbReference type="AlphaFoldDB" id="A0A5C5YG69"/>
<keyword evidence="10 13" id="KW-0067">ATP-binding</keyword>
<evidence type="ECO:0000256" key="1">
    <source>
        <dbReference type="ARBA" id="ARBA00002274"/>
    </source>
</evidence>
<name>A0A5C5YG69_9BACT</name>
<evidence type="ECO:0000256" key="4">
    <source>
        <dbReference type="ARBA" id="ARBA00016436"/>
    </source>
</evidence>
<evidence type="ECO:0000256" key="6">
    <source>
        <dbReference type="ARBA" id="ARBA00022556"/>
    </source>
</evidence>
<evidence type="ECO:0000256" key="7">
    <source>
        <dbReference type="ARBA" id="ARBA00022679"/>
    </source>
</evidence>
<evidence type="ECO:0000313" key="15">
    <source>
        <dbReference type="Proteomes" id="UP000318053"/>
    </source>
</evidence>
<comment type="catalytic activity">
    <reaction evidence="13">
        <text>a lipid A disaccharide + ATP = a lipid IVA + ADP + H(+)</text>
        <dbReference type="Rhea" id="RHEA:67840"/>
        <dbReference type="ChEBI" id="CHEBI:15378"/>
        <dbReference type="ChEBI" id="CHEBI:30616"/>
        <dbReference type="ChEBI" id="CHEBI:176343"/>
        <dbReference type="ChEBI" id="CHEBI:176425"/>
        <dbReference type="ChEBI" id="CHEBI:456216"/>
        <dbReference type="EC" id="2.7.1.130"/>
    </reaction>
</comment>
<evidence type="ECO:0000256" key="5">
    <source>
        <dbReference type="ARBA" id="ARBA00022516"/>
    </source>
</evidence>
<evidence type="ECO:0000256" key="3">
    <source>
        <dbReference type="ARBA" id="ARBA00012071"/>
    </source>
</evidence>
<dbReference type="EC" id="2.7.1.130" evidence="3 13"/>
<dbReference type="Proteomes" id="UP000318053">
    <property type="component" value="Unassembled WGS sequence"/>
</dbReference>
<keyword evidence="5 13" id="KW-0444">Lipid biosynthesis</keyword>
<gene>
    <name evidence="13 14" type="primary">lpxK</name>
    <name evidence="14" type="ORF">CA85_07550</name>
</gene>
<sequence>MATPPPDPPPLDDLAKSVRPSVFDHRALLSGQATGPLASSARLGLRSAGLLYGVGARIRRFRYDTRRATIAHADVPVISVGNLTTGGTGKTPVVCDLCVRLRKLGRQVAIISRGYGAGESGINDEAMEMAERLPDVPHVQHADRVEAARIAVEELEADVLVMDDGFQHRRLHRDLDLVVVDATCPFGFGYLLPRGYLREPVSSLRRADAVILTRTDQVDSETLGHLRQEIRHHLGQRPLLETSHAPSNVLFEGGRREPIESLQDRPVALISAIGNPAAFEKTARGAGARVLGHYQLADHHPYDRETRQALRQWTQSLRESSEIDWLLCTHKDAVKIATDQIASVPLGCLQIDLKLQAGEQTLQSLVESVISTPAPGA</sequence>
<keyword evidence="9 13" id="KW-0418">Kinase</keyword>
<dbReference type="Pfam" id="PF02606">
    <property type="entry name" value="LpxK"/>
    <property type="match status" value="1"/>
</dbReference>
<dbReference type="GO" id="GO:0009029">
    <property type="term" value="F:lipid-A 4'-kinase activity"/>
    <property type="evidence" value="ECO:0007669"/>
    <property type="project" value="UniProtKB-UniRule"/>
</dbReference>
<evidence type="ECO:0000256" key="13">
    <source>
        <dbReference type="HAMAP-Rule" id="MF_00409"/>
    </source>
</evidence>
<dbReference type="InterPro" id="IPR027417">
    <property type="entry name" value="P-loop_NTPase"/>
</dbReference>
<feature type="binding site" evidence="13">
    <location>
        <begin position="84"/>
        <end position="91"/>
    </location>
    <ligand>
        <name>ATP</name>
        <dbReference type="ChEBI" id="CHEBI:30616"/>
    </ligand>
</feature>
<dbReference type="PANTHER" id="PTHR42724">
    <property type="entry name" value="TETRAACYLDISACCHARIDE 4'-KINASE"/>
    <property type="match status" value="1"/>
</dbReference>
<dbReference type="InterPro" id="IPR003758">
    <property type="entry name" value="LpxK"/>
</dbReference>
<comment type="caution">
    <text evidence="14">The sequence shown here is derived from an EMBL/GenBank/DDBJ whole genome shotgun (WGS) entry which is preliminary data.</text>
</comment>
<dbReference type="GO" id="GO:0005524">
    <property type="term" value="F:ATP binding"/>
    <property type="evidence" value="ECO:0007669"/>
    <property type="project" value="UniProtKB-UniRule"/>
</dbReference>
<dbReference type="NCBIfam" id="TIGR00682">
    <property type="entry name" value="lpxK"/>
    <property type="match status" value="1"/>
</dbReference>
<evidence type="ECO:0000256" key="11">
    <source>
        <dbReference type="ARBA" id="ARBA00023098"/>
    </source>
</evidence>
<comment type="function">
    <text evidence="1 13">Transfers the gamma-phosphate of ATP to the 4'-position of a tetraacyldisaccharide 1-phosphate intermediate (termed DS-1-P) to form tetraacyldisaccharide 1,4'-bis-phosphate (lipid IVA).</text>
</comment>
<dbReference type="UniPathway" id="UPA00359">
    <property type="reaction ID" value="UER00482"/>
</dbReference>
<dbReference type="GO" id="GO:0009245">
    <property type="term" value="P:lipid A biosynthetic process"/>
    <property type="evidence" value="ECO:0007669"/>
    <property type="project" value="UniProtKB-UniRule"/>
</dbReference>
<dbReference type="GO" id="GO:0009244">
    <property type="term" value="P:lipopolysaccharide core region biosynthetic process"/>
    <property type="evidence" value="ECO:0007669"/>
    <property type="project" value="TreeGrafter"/>
</dbReference>
<evidence type="ECO:0000256" key="12">
    <source>
        <dbReference type="ARBA" id="ARBA00029757"/>
    </source>
</evidence>
<dbReference type="EMBL" id="SJPK01000002">
    <property type="protein sequence ID" value="TWT73873.1"/>
    <property type="molecule type" value="Genomic_DNA"/>
</dbReference>
<dbReference type="OrthoDB" id="9789797at2"/>
<organism evidence="14 15">
    <name type="scientific">Allorhodopirellula solitaria</name>
    <dbReference type="NCBI Taxonomy" id="2527987"/>
    <lineage>
        <taxon>Bacteria</taxon>
        <taxon>Pseudomonadati</taxon>
        <taxon>Planctomycetota</taxon>
        <taxon>Planctomycetia</taxon>
        <taxon>Pirellulales</taxon>
        <taxon>Pirellulaceae</taxon>
        <taxon>Allorhodopirellula</taxon>
    </lineage>
</organism>
<dbReference type="RefSeq" id="WP_146389962.1">
    <property type="nucleotide sequence ID" value="NZ_SJPK01000002.1"/>
</dbReference>